<dbReference type="KEGG" id="fla:SY85_05000"/>
<accession>A0A172TS97</accession>
<feature type="compositionally biased region" description="Polar residues" evidence="1">
    <location>
        <begin position="30"/>
        <end position="54"/>
    </location>
</feature>
<evidence type="ECO:0000313" key="2">
    <source>
        <dbReference type="EMBL" id="ANE49951.1"/>
    </source>
</evidence>
<dbReference type="Proteomes" id="UP000077177">
    <property type="component" value="Chromosome"/>
</dbReference>
<keyword evidence="3" id="KW-1185">Reference proteome</keyword>
<dbReference type="AlphaFoldDB" id="A0A172TS97"/>
<feature type="region of interest" description="Disordered" evidence="1">
    <location>
        <begin position="1"/>
        <end position="76"/>
    </location>
</feature>
<organism evidence="2 3">
    <name type="scientific">Flavisolibacter tropicus</name>
    <dbReference type="NCBI Taxonomy" id="1492898"/>
    <lineage>
        <taxon>Bacteria</taxon>
        <taxon>Pseudomonadati</taxon>
        <taxon>Bacteroidota</taxon>
        <taxon>Chitinophagia</taxon>
        <taxon>Chitinophagales</taxon>
        <taxon>Chitinophagaceae</taxon>
        <taxon>Flavisolibacter</taxon>
    </lineage>
</organism>
<reference evidence="2 3" key="2">
    <citation type="journal article" date="2016" name="Int. J. Syst. Evol. Microbiol.">
        <title>Flavisolibacter tropicus sp. nov., isolated from tropical soil.</title>
        <authorList>
            <person name="Lee J.J."/>
            <person name="Kang M.S."/>
            <person name="Kim G.S."/>
            <person name="Lee C.S."/>
            <person name="Lim S."/>
            <person name="Lee J."/>
            <person name="Roh S.H."/>
            <person name="Kang H."/>
            <person name="Ha J.M."/>
            <person name="Bae S."/>
            <person name="Jung H.Y."/>
            <person name="Kim M.K."/>
        </authorList>
    </citation>
    <scope>NUCLEOTIDE SEQUENCE [LARGE SCALE GENOMIC DNA]</scope>
    <source>
        <strain evidence="2 3">LCS9</strain>
    </source>
</reference>
<reference evidence="3" key="1">
    <citation type="submission" date="2015-01" db="EMBL/GenBank/DDBJ databases">
        <title>Flavisolibacter sp./LCS9/ whole genome sequencing.</title>
        <authorList>
            <person name="Kim M.K."/>
            <person name="Srinivasan S."/>
            <person name="Lee J.-J."/>
        </authorList>
    </citation>
    <scope>NUCLEOTIDE SEQUENCE [LARGE SCALE GENOMIC DNA]</scope>
    <source>
        <strain evidence="3">LCS9</strain>
    </source>
</reference>
<evidence type="ECO:0000313" key="3">
    <source>
        <dbReference type="Proteomes" id="UP000077177"/>
    </source>
</evidence>
<dbReference type="RefSeq" id="WP_066402097.1">
    <property type="nucleotide sequence ID" value="NZ_CP011390.1"/>
</dbReference>
<feature type="compositionally biased region" description="Low complexity" evidence="1">
    <location>
        <begin position="19"/>
        <end position="29"/>
    </location>
</feature>
<name>A0A172TS97_9BACT</name>
<sequence length="76" mass="8475">MAETNLDKQSGRGNESRSNDSSSGNRNTSQNQEDINVSNPQRGSEWSNYQTKELSTNEKSDISAEEAAQTFEEDDE</sequence>
<evidence type="ECO:0000256" key="1">
    <source>
        <dbReference type="SAM" id="MobiDB-lite"/>
    </source>
</evidence>
<proteinExistence type="predicted"/>
<protein>
    <submittedName>
        <fullName evidence="2">Uncharacterized protein</fullName>
    </submittedName>
</protein>
<feature type="compositionally biased region" description="Basic and acidic residues" evidence="1">
    <location>
        <begin position="1"/>
        <end position="18"/>
    </location>
</feature>
<dbReference type="EMBL" id="CP011390">
    <property type="protein sequence ID" value="ANE49951.1"/>
    <property type="molecule type" value="Genomic_DNA"/>
</dbReference>
<gene>
    <name evidence="2" type="ORF">SY85_05000</name>
</gene>